<comment type="caution">
    <text evidence="3">The sequence shown here is derived from an EMBL/GenBank/DDBJ whole genome shotgun (WGS) entry which is preliminary data.</text>
</comment>
<dbReference type="SUPFAM" id="SSF81301">
    <property type="entry name" value="Nucleotidyltransferase"/>
    <property type="match status" value="1"/>
</dbReference>
<gene>
    <name evidence="2" type="primary">rsfS</name>
    <name evidence="3" type="ORF">JOF53_003020</name>
</gene>
<evidence type="ECO:0000256" key="1">
    <source>
        <dbReference type="ARBA" id="ARBA00010574"/>
    </source>
</evidence>
<reference evidence="3 4" key="1">
    <citation type="submission" date="2021-03" db="EMBL/GenBank/DDBJ databases">
        <title>Sequencing the genomes of 1000 actinobacteria strains.</title>
        <authorList>
            <person name="Klenk H.-P."/>
        </authorList>
    </citation>
    <scope>NUCLEOTIDE SEQUENCE [LARGE SCALE GENOMIC DNA]</scope>
    <source>
        <strain evidence="3 4">DSM 44580</strain>
    </source>
</reference>
<dbReference type="RefSeq" id="WP_086787922.1">
    <property type="nucleotide sequence ID" value="NZ_JAGIOO010000001.1"/>
</dbReference>
<comment type="subunit">
    <text evidence="2">Interacts with ribosomal protein uL14 (rplN).</text>
</comment>
<dbReference type="HAMAP" id="MF_01477">
    <property type="entry name" value="Iojap_RsfS"/>
    <property type="match status" value="1"/>
</dbReference>
<sequence length="131" mass="14844">MSATEESRRLAHVAALAAADKKAHDIVVLDVSNQLVITDVFVIASAPNERQVQAIVDSVEEKMREAGTKPVRREGAREGRWVLLDFVDLVVHVQHAEERSFYGLERLWKDCPRIEFDDVVAHRPEDEDEQA</sequence>
<dbReference type="EMBL" id="JAGIOO010000001">
    <property type="protein sequence ID" value="MBP2474148.1"/>
    <property type="molecule type" value="Genomic_DNA"/>
</dbReference>
<keyword evidence="4" id="KW-1185">Reference proteome</keyword>
<evidence type="ECO:0000313" key="3">
    <source>
        <dbReference type="EMBL" id="MBP2474148.1"/>
    </source>
</evidence>
<keyword evidence="2" id="KW-0810">Translation regulation</keyword>
<dbReference type="InterPro" id="IPR004394">
    <property type="entry name" value="Iojap/RsfS/C7orf30"/>
</dbReference>
<proteinExistence type="inferred from homology"/>
<evidence type="ECO:0000256" key="2">
    <source>
        <dbReference type="HAMAP-Rule" id="MF_01477"/>
    </source>
</evidence>
<dbReference type="PANTHER" id="PTHR21043">
    <property type="entry name" value="IOJAP SUPERFAMILY ORTHOLOG"/>
    <property type="match status" value="1"/>
</dbReference>
<organism evidence="3 4">
    <name type="scientific">Crossiella equi</name>
    <dbReference type="NCBI Taxonomy" id="130796"/>
    <lineage>
        <taxon>Bacteria</taxon>
        <taxon>Bacillati</taxon>
        <taxon>Actinomycetota</taxon>
        <taxon>Actinomycetes</taxon>
        <taxon>Pseudonocardiales</taxon>
        <taxon>Pseudonocardiaceae</taxon>
        <taxon>Crossiella</taxon>
    </lineage>
</organism>
<name>A0ABS5AC38_9PSEU</name>
<comment type="similarity">
    <text evidence="1 2">Belongs to the Iojap/RsfS family.</text>
</comment>
<dbReference type="InterPro" id="IPR043519">
    <property type="entry name" value="NT_sf"/>
</dbReference>
<keyword evidence="2" id="KW-0678">Repressor</keyword>
<comment type="subcellular location">
    <subcellularLocation>
        <location evidence="2">Cytoplasm</location>
    </subcellularLocation>
</comment>
<dbReference type="Proteomes" id="UP001519363">
    <property type="component" value="Unassembled WGS sequence"/>
</dbReference>
<evidence type="ECO:0000313" key="4">
    <source>
        <dbReference type="Proteomes" id="UP001519363"/>
    </source>
</evidence>
<accession>A0ABS5AC38</accession>
<dbReference type="Gene3D" id="3.30.460.10">
    <property type="entry name" value="Beta Polymerase, domain 2"/>
    <property type="match status" value="1"/>
</dbReference>
<comment type="function">
    <text evidence="2">Functions as a ribosomal silencing factor. Interacts with ribosomal protein uL14 (rplN), blocking formation of intersubunit bridge B8. Prevents association of the 30S and 50S ribosomal subunits and the formation of functional ribosomes, thus repressing translation.</text>
</comment>
<dbReference type="PANTHER" id="PTHR21043:SF0">
    <property type="entry name" value="MITOCHONDRIAL ASSEMBLY OF RIBOSOMAL LARGE SUBUNIT PROTEIN 1"/>
    <property type="match status" value="1"/>
</dbReference>
<dbReference type="NCBIfam" id="TIGR00090">
    <property type="entry name" value="rsfS_iojap_ybeB"/>
    <property type="match status" value="1"/>
</dbReference>
<dbReference type="Pfam" id="PF02410">
    <property type="entry name" value="RsfS"/>
    <property type="match status" value="1"/>
</dbReference>
<keyword evidence="2" id="KW-0963">Cytoplasm</keyword>
<protein>
    <recommendedName>
        <fullName evidence="2">Ribosomal silencing factor RsfS</fullName>
    </recommendedName>
</protein>